<dbReference type="SUPFAM" id="SSF90257">
    <property type="entry name" value="Myosin rod fragments"/>
    <property type="match status" value="1"/>
</dbReference>
<dbReference type="PANTHER" id="PTHR23159">
    <property type="entry name" value="CENTROSOMAL PROTEIN 2"/>
    <property type="match status" value="1"/>
</dbReference>
<feature type="region of interest" description="Disordered" evidence="1">
    <location>
        <begin position="327"/>
        <end position="355"/>
    </location>
</feature>
<feature type="region of interest" description="Disordered" evidence="1">
    <location>
        <begin position="1"/>
        <end position="22"/>
    </location>
</feature>
<feature type="compositionally biased region" description="Low complexity" evidence="1">
    <location>
        <begin position="337"/>
        <end position="347"/>
    </location>
</feature>
<feature type="region of interest" description="Disordered" evidence="1">
    <location>
        <begin position="286"/>
        <end position="313"/>
    </location>
</feature>
<accession>A0A0C9VSR3</accession>
<organism evidence="2 3">
    <name type="scientific">Hydnomerulius pinastri MD-312</name>
    <dbReference type="NCBI Taxonomy" id="994086"/>
    <lineage>
        <taxon>Eukaryota</taxon>
        <taxon>Fungi</taxon>
        <taxon>Dikarya</taxon>
        <taxon>Basidiomycota</taxon>
        <taxon>Agaricomycotina</taxon>
        <taxon>Agaricomycetes</taxon>
        <taxon>Agaricomycetidae</taxon>
        <taxon>Boletales</taxon>
        <taxon>Boletales incertae sedis</taxon>
        <taxon>Leucogyrophana</taxon>
    </lineage>
</organism>
<gene>
    <name evidence="2" type="ORF">HYDPIDRAFT_97711</name>
</gene>
<feature type="compositionally biased region" description="Basic residues" evidence="1">
    <location>
        <begin position="64"/>
        <end position="75"/>
    </location>
</feature>
<feature type="compositionally biased region" description="Polar residues" evidence="1">
    <location>
        <begin position="1047"/>
        <end position="1061"/>
    </location>
</feature>
<name>A0A0C9VSR3_9AGAM</name>
<feature type="compositionally biased region" description="Basic and acidic residues" evidence="1">
    <location>
        <begin position="973"/>
        <end position="983"/>
    </location>
</feature>
<reference evidence="2 3" key="1">
    <citation type="submission" date="2014-04" db="EMBL/GenBank/DDBJ databases">
        <title>Evolutionary Origins and Diversification of the Mycorrhizal Mutualists.</title>
        <authorList>
            <consortium name="DOE Joint Genome Institute"/>
            <consortium name="Mycorrhizal Genomics Consortium"/>
            <person name="Kohler A."/>
            <person name="Kuo A."/>
            <person name="Nagy L.G."/>
            <person name="Floudas D."/>
            <person name="Copeland A."/>
            <person name="Barry K.W."/>
            <person name="Cichocki N."/>
            <person name="Veneault-Fourrey C."/>
            <person name="LaButti K."/>
            <person name="Lindquist E.A."/>
            <person name="Lipzen A."/>
            <person name="Lundell T."/>
            <person name="Morin E."/>
            <person name="Murat C."/>
            <person name="Riley R."/>
            <person name="Ohm R."/>
            <person name="Sun H."/>
            <person name="Tunlid A."/>
            <person name="Henrissat B."/>
            <person name="Grigoriev I.V."/>
            <person name="Hibbett D.S."/>
            <person name="Martin F."/>
        </authorList>
    </citation>
    <scope>NUCLEOTIDE SEQUENCE [LARGE SCALE GENOMIC DNA]</scope>
    <source>
        <strain evidence="2 3">MD-312</strain>
    </source>
</reference>
<feature type="compositionally biased region" description="Low complexity" evidence="1">
    <location>
        <begin position="88"/>
        <end position="98"/>
    </location>
</feature>
<feature type="region of interest" description="Disordered" evidence="1">
    <location>
        <begin position="35"/>
        <end position="154"/>
    </location>
</feature>
<feature type="compositionally biased region" description="Polar residues" evidence="1">
    <location>
        <begin position="106"/>
        <end position="148"/>
    </location>
</feature>
<keyword evidence="3" id="KW-1185">Reference proteome</keyword>
<feature type="compositionally biased region" description="Polar residues" evidence="1">
    <location>
        <begin position="1069"/>
        <end position="1079"/>
    </location>
</feature>
<feature type="compositionally biased region" description="Basic and acidic residues" evidence="1">
    <location>
        <begin position="13"/>
        <end position="22"/>
    </location>
</feature>
<dbReference type="AlphaFoldDB" id="A0A0C9VSR3"/>
<evidence type="ECO:0000313" key="2">
    <source>
        <dbReference type="EMBL" id="KIJ60945.1"/>
    </source>
</evidence>
<dbReference type="OrthoDB" id="2593174at2759"/>
<feature type="compositionally biased region" description="Basic and acidic residues" evidence="1">
    <location>
        <begin position="295"/>
        <end position="311"/>
    </location>
</feature>
<dbReference type="Proteomes" id="UP000053820">
    <property type="component" value="Unassembled WGS sequence"/>
</dbReference>
<feature type="region of interest" description="Disordered" evidence="1">
    <location>
        <begin position="744"/>
        <end position="764"/>
    </location>
</feature>
<feature type="region of interest" description="Disordered" evidence="1">
    <location>
        <begin position="932"/>
        <end position="1116"/>
    </location>
</feature>
<sequence>MWSKISSALKPRQGHDNETLEHSVAHTDVLSRVYEQHPNMSVFHERDEEVPFPTPSPPPSPSKQGRKGMLKRISRISRAEDAESLRGPSPLKLPISLPKKVRSHMQLKSISLSRTSVDTSRASTDTYRQASDPTRPSLDSLQPGTPSLDSKFDPKFGSVRSILRDPKTPGTGQNVRFFSRDAYKVISPDTSMNSEPDPVSFADRLQKAKTESAAGKSKPSRPSAMEVFSPPKTDFQLPDASFTTPIPPPDMSNLFDMSQEHNLPTIPLGLKTPLLDSAIELDETAGDGVTSTPFKPKDKANDDQKAPHDRSISFSFGQTVFRAMEKPLPVDPDRSGSSDSASSSSHSSKNRNRALSDTVFQSMIKAAKHPEADINDSSEAVVVYASPEPDPFRANATTYYTPQTMIPPTPPQGTHSRTASREEDIIWSLRTQLALQQELSAQYEIDLAARDELVQALSARLETADKENEKRRSVLRSWKKKAAELEKMCRHLEEEVDNSRQESMERSIMDEASGEALRQLHRQISQLEREKSEVEAKEAALRSERDALETSAKEKDSELAKLRDALKARDDSERALREGIKDAKEQMEQISTSAVSDEDLKAVIAEKEQVGQEERARHSMIEFAWAEEQQRMIAVATELQQEKESLVAELATVRDQLVRKDDEYAVLKSELEAQWQNTEKNGEKMEEIVQERDSLKADIVALENKISSMEEDFNESENRKNELDAELQDTLDARDALEKERDELEEQLHQEREHADGLTRALQEQEDRLSHLDGELEFMKENVARLEQNVKERDAEIASLSEKVVERTSEAEALREQLSSLRRESTRSGDVQKRELDEAVASQREAREQLEAALQEKAISDINLGSTKERLHSLTEEMSRLRTHVHQLQKESADKEVTIVQLNKQVAQDKEDINGLNIALDSKQQELELVKRKHGVRGTGGATPAPSKVAPRRESSAFSTPSAVRPPSALSDISRDGSERKLAETPSGAPRASIGALSRSVRMNAASTAGKTVGKPAGSMGPPAAKVSRPSMSGTSTPTAPRAPSSLGRSGSARPSVTGTPTVVGLRRASSSSVESQAKFTPRRISVSSAPSELDEKENVSTPASLKTPRRAMVPT</sequence>
<dbReference type="Gene3D" id="1.10.287.1490">
    <property type="match status" value="1"/>
</dbReference>
<protein>
    <submittedName>
        <fullName evidence="2">Uncharacterized protein</fullName>
    </submittedName>
</protein>
<feature type="region of interest" description="Disordered" evidence="1">
    <location>
        <begin position="187"/>
        <end position="247"/>
    </location>
</feature>
<dbReference type="PANTHER" id="PTHR23159:SF31">
    <property type="entry name" value="CENTROSOME-ASSOCIATED PROTEIN CEP250 ISOFORM X1"/>
    <property type="match status" value="1"/>
</dbReference>
<evidence type="ECO:0000313" key="3">
    <source>
        <dbReference type="Proteomes" id="UP000053820"/>
    </source>
</evidence>
<evidence type="ECO:0000256" key="1">
    <source>
        <dbReference type="SAM" id="MobiDB-lite"/>
    </source>
</evidence>
<proteinExistence type="predicted"/>
<feature type="compositionally biased region" description="Polar residues" evidence="1">
    <location>
        <begin position="1030"/>
        <end position="1039"/>
    </location>
</feature>
<feature type="region of interest" description="Disordered" evidence="1">
    <location>
        <begin position="527"/>
        <end position="558"/>
    </location>
</feature>
<feature type="compositionally biased region" description="Pro residues" evidence="1">
    <location>
        <begin position="52"/>
        <end position="61"/>
    </location>
</feature>
<dbReference type="HOGENOM" id="CLU_004950_0_0_1"/>
<dbReference type="EMBL" id="KN839867">
    <property type="protein sequence ID" value="KIJ60945.1"/>
    <property type="molecule type" value="Genomic_DNA"/>
</dbReference>